<evidence type="ECO:0000313" key="2">
    <source>
        <dbReference type="Proteomes" id="UP000793456"/>
    </source>
</evidence>
<accession>A0ACD3Q3Z6</accession>
<protein>
    <submittedName>
        <fullName evidence="1">Uncharacterized protein</fullName>
    </submittedName>
</protein>
<organism evidence="1 2">
    <name type="scientific">Larimichthys crocea</name>
    <name type="common">Large yellow croaker</name>
    <name type="synonym">Pseudosciaena crocea</name>
    <dbReference type="NCBI Taxonomy" id="215358"/>
    <lineage>
        <taxon>Eukaryota</taxon>
        <taxon>Metazoa</taxon>
        <taxon>Chordata</taxon>
        <taxon>Craniata</taxon>
        <taxon>Vertebrata</taxon>
        <taxon>Euteleostomi</taxon>
        <taxon>Actinopterygii</taxon>
        <taxon>Neopterygii</taxon>
        <taxon>Teleostei</taxon>
        <taxon>Neoteleostei</taxon>
        <taxon>Acanthomorphata</taxon>
        <taxon>Eupercaria</taxon>
        <taxon>Sciaenidae</taxon>
        <taxon>Larimichthys</taxon>
    </lineage>
</organism>
<dbReference type="EMBL" id="CM011697">
    <property type="protein sequence ID" value="TMS01856.1"/>
    <property type="molecule type" value="Genomic_DNA"/>
</dbReference>
<keyword evidence="2" id="KW-1185">Reference proteome</keyword>
<reference evidence="1" key="1">
    <citation type="submission" date="2018-11" db="EMBL/GenBank/DDBJ databases">
        <title>The sequence and de novo assembly of Larimichthys crocea genome using PacBio and Hi-C technologies.</title>
        <authorList>
            <person name="Xu P."/>
            <person name="Chen B."/>
            <person name="Zhou Z."/>
            <person name="Ke Q."/>
            <person name="Wu Y."/>
            <person name="Bai H."/>
            <person name="Pu F."/>
        </authorList>
    </citation>
    <scope>NUCLEOTIDE SEQUENCE</scope>
    <source>
        <tissue evidence="1">Muscle</tissue>
    </source>
</reference>
<sequence>MGTSSNMFPNAEADYKVLFCPRCFLCEVLSRCPREVLKECGRMTSEAPFLRYKTTPPHILSGVQGELLVDHELPQTHDYNLNIQPEEHAASSQEKDLSSFSEVS</sequence>
<proteinExistence type="predicted"/>
<name>A0ACD3Q3Z6_LARCR</name>
<gene>
    <name evidence="1" type="ORF">E3U43_007396</name>
</gene>
<dbReference type="Proteomes" id="UP000793456">
    <property type="component" value="Chromosome XXIV"/>
</dbReference>
<evidence type="ECO:0000313" key="1">
    <source>
        <dbReference type="EMBL" id="TMS01856.1"/>
    </source>
</evidence>
<comment type="caution">
    <text evidence="1">The sequence shown here is derived from an EMBL/GenBank/DDBJ whole genome shotgun (WGS) entry which is preliminary data.</text>
</comment>